<dbReference type="AlphaFoldDB" id="A0A815FA59"/>
<dbReference type="Proteomes" id="UP000663854">
    <property type="component" value="Unassembled WGS sequence"/>
</dbReference>
<comment type="caution">
    <text evidence="2">The sequence shown here is derived from an EMBL/GenBank/DDBJ whole genome shotgun (WGS) entry which is preliminary data.</text>
</comment>
<evidence type="ECO:0000313" key="5">
    <source>
        <dbReference type="EMBL" id="CAF1645548.1"/>
    </source>
</evidence>
<dbReference type="Proteomes" id="UP000663836">
    <property type="component" value="Unassembled WGS sequence"/>
</dbReference>
<dbReference type="Proteomes" id="UP000663870">
    <property type="component" value="Unassembled WGS sequence"/>
</dbReference>
<evidence type="ECO:0000313" key="9">
    <source>
        <dbReference type="Proteomes" id="UP000663870"/>
    </source>
</evidence>
<evidence type="ECO:0000313" key="8">
    <source>
        <dbReference type="Proteomes" id="UP000663864"/>
    </source>
</evidence>
<evidence type="ECO:0000313" key="4">
    <source>
        <dbReference type="EMBL" id="CAF1502368.1"/>
    </source>
</evidence>
<accession>A0A815FA59</accession>
<protein>
    <submittedName>
        <fullName evidence="2">Uncharacterized protein</fullName>
    </submittedName>
</protein>
<dbReference type="Proteomes" id="UP000663889">
    <property type="component" value="Unassembled WGS sequence"/>
</dbReference>
<organism evidence="2 8">
    <name type="scientific">Rotaria sordida</name>
    <dbReference type="NCBI Taxonomy" id="392033"/>
    <lineage>
        <taxon>Eukaryota</taxon>
        <taxon>Metazoa</taxon>
        <taxon>Spiralia</taxon>
        <taxon>Gnathifera</taxon>
        <taxon>Rotifera</taxon>
        <taxon>Eurotatoria</taxon>
        <taxon>Bdelloidea</taxon>
        <taxon>Philodinida</taxon>
        <taxon>Philodinidae</taxon>
        <taxon>Rotaria</taxon>
    </lineage>
</organism>
<dbReference type="EMBL" id="CAJOBD010002016">
    <property type="protein sequence ID" value="CAF3848519.1"/>
    <property type="molecule type" value="Genomic_DNA"/>
</dbReference>
<reference evidence="2" key="1">
    <citation type="submission" date="2021-02" db="EMBL/GenBank/DDBJ databases">
        <authorList>
            <person name="Nowell W R."/>
        </authorList>
    </citation>
    <scope>NUCLEOTIDE SEQUENCE</scope>
</reference>
<dbReference type="EMBL" id="CAJNOT010002493">
    <property type="protein sequence ID" value="CAF1320848.1"/>
    <property type="molecule type" value="Genomic_DNA"/>
</dbReference>
<sequence length="102" mass="11477">MLIDDDDDATSPYGNLHLEEISIPSDDKNDNEESHSSKLDSDDINIAESSPSISFNPFNISSTEEDYDDDANELYSSHELRTTSTAISPFLCDPYESYDWES</sequence>
<dbReference type="Proteomes" id="UP000663864">
    <property type="component" value="Unassembled WGS sequence"/>
</dbReference>
<evidence type="ECO:0000313" key="2">
    <source>
        <dbReference type="EMBL" id="CAF1320848.1"/>
    </source>
</evidence>
<feature type="compositionally biased region" description="Polar residues" evidence="1">
    <location>
        <begin position="47"/>
        <end position="62"/>
    </location>
</feature>
<feature type="region of interest" description="Disordered" evidence="1">
    <location>
        <begin position="1"/>
        <end position="70"/>
    </location>
</feature>
<dbReference type="EMBL" id="CAJNOL010009777">
    <property type="protein sequence ID" value="CAF1645548.1"/>
    <property type="molecule type" value="Genomic_DNA"/>
</dbReference>
<dbReference type="EMBL" id="CAJNOU010006327">
    <property type="protein sequence ID" value="CAF1502368.1"/>
    <property type="molecule type" value="Genomic_DNA"/>
</dbReference>
<evidence type="ECO:0000256" key="1">
    <source>
        <dbReference type="SAM" id="MobiDB-lite"/>
    </source>
</evidence>
<feature type="compositionally biased region" description="Basic and acidic residues" evidence="1">
    <location>
        <begin position="17"/>
        <end position="41"/>
    </location>
</feature>
<keyword evidence="9" id="KW-1185">Reference proteome</keyword>
<gene>
    <name evidence="7" type="ORF">FNK824_LOCUS25644</name>
    <name evidence="6" type="ORF">JBS370_LOCUS18104</name>
    <name evidence="5" type="ORF">JXQ802_LOCUS53820</name>
    <name evidence="3" type="ORF">PYM288_LOCUS37408</name>
    <name evidence="4" type="ORF">SEV965_LOCUS36138</name>
    <name evidence="2" type="ORF">ZHD862_LOCUS29003</name>
</gene>
<evidence type="ECO:0000313" key="3">
    <source>
        <dbReference type="EMBL" id="CAF1472721.1"/>
    </source>
</evidence>
<dbReference type="EMBL" id="CAJOBE010006086">
    <property type="protein sequence ID" value="CAF3995567.1"/>
    <property type="molecule type" value="Genomic_DNA"/>
</dbReference>
<evidence type="ECO:0000313" key="6">
    <source>
        <dbReference type="EMBL" id="CAF3848519.1"/>
    </source>
</evidence>
<dbReference type="Proteomes" id="UP000663874">
    <property type="component" value="Unassembled WGS sequence"/>
</dbReference>
<dbReference type="EMBL" id="CAJNOH010008095">
    <property type="protein sequence ID" value="CAF1472721.1"/>
    <property type="molecule type" value="Genomic_DNA"/>
</dbReference>
<proteinExistence type="predicted"/>
<evidence type="ECO:0000313" key="7">
    <source>
        <dbReference type="EMBL" id="CAF3995567.1"/>
    </source>
</evidence>
<name>A0A815FA59_9BILA</name>